<dbReference type="EMBL" id="LHQS01000001">
    <property type="protein sequence ID" value="RXE56869.1"/>
    <property type="molecule type" value="Genomic_DNA"/>
</dbReference>
<dbReference type="AlphaFoldDB" id="A0A498H1P6"/>
<name>A0A498H1P6_9EURY</name>
<sequence length="222" mass="24265">MAASLLLAVLLIGTLLVLGLIAALYFIPIAIAFVAEKTGEIVLLLGTVVWGILGIRLRILGEDQTVEVLLAGRAVLKRDLAAITREEKPEKPPKPRPRPGIGEYVSAGSDLWPYIRRVLDTFLRSLSLERCIGEVTLGLASPAATGRIYGYMTALRYALWPMERIDLIMHPVFGDEILEGKADVKVHIKRPLLILLSIIAALMHKTVRDRLKMLSGRGASGA</sequence>
<organism evidence="2 3">
    <name type="scientific">Methanoculleus taiwanensis</name>
    <dbReference type="NCBI Taxonomy" id="1550565"/>
    <lineage>
        <taxon>Archaea</taxon>
        <taxon>Methanobacteriati</taxon>
        <taxon>Methanobacteriota</taxon>
        <taxon>Stenosarchaea group</taxon>
        <taxon>Methanomicrobia</taxon>
        <taxon>Methanomicrobiales</taxon>
        <taxon>Methanomicrobiaceae</taxon>
        <taxon>Methanoculleus</taxon>
    </lineage>
</organism>
<protein>
    <recommendedName>
        <fullName evidence="4">DUF2953 domain-containing protein</fullName>
    </recommendedName>
</protein>
<dbReference type="Pfam" id="PF11167">
    <property type="entry name" value="DUF2953"/>
    <property type="match status" value="1"/>
</dbReference>
<dbReference type="Proteomes" id="UP000290932">
    <property type="component" value="Unassembled WGS sequence"/>
</dbReference>
<dbReference type="OrthoDB" id="107743at2157"/>
<dbReference type="InterPro" id="IPR021338">
    <property type="entry name" value="DUF2953"/>
</dbReference>
<proteinExistence type="predicted"/>
<accession>A0A498H1P6</accession>
<reference evidence="2 3" key="1">
    <citation type="journal article" date="2015" name="Int. J. Syst. Evol. Microbiol.">
        <title>Methanoculleus taiwanensis sp. nov., a methanogen isolated from deep marine sediment at the deformation front area near Taiwan.</title>
        <authorList>
            <person name="Weng C.Y."/>
            <person name="Chen S.C."/>
            <person name="Lai M.C."/>
            <person name="Wu S.Y."/>
            <person name="Lin S."/>
            <person name="Yang T.F."/>
            <person name="Chen P.C."/>
        </authorList>
    </citation>
    <scope>NUCLEOTIDE SEQUENCE [LARGE SCALE GENOMIC DNA]</scope>
    <source>
        <strain evidence="2 3">CYW4</strain>
    </source>
</reference>
<feature type="transmembrane region" description="Helical" evidence="1">
    <location>
        <begin position="6"/>
        <end position="34"/>
    </location>
</feature>
<evidence type="ECO:0008006" key="4">
    <source>
        <dbReference type="Google" id="ProtNLM"/>
    </source>
</evidence>
<keyword evidence="1" id="KW-0812">Transmembrane</keyword>
<evidence type="ECO:0000256" key="1">
    <source>
        <dbReference type="SAM" id="Phobius"/>
    </source>
</evidence>
<keyword evidence="1" id="KW-0472">Membrane</keyword>
<evidence type="ECO:0000313" key="3">
    <source>
        <dbReference type="Proteomes" id="UP000290932"/>
    </source>
</evidence>
<evidence type="ECO:0000313" key="2">
    <source>
        <dbReference type="EMBL" id="RXE56869.1"/>
    </source>
</evidence>
<keyword evidence="1" id="KW-1133">Transmembrane helix</keyword>
<keyword evidence="3" id="KW-1185">Reference proteome</keyword>
<gene>
    <name evidence="2" type="ORF">ABH15_01565</name>
</gene>
<dbReference type="RefSeq" id="WP_128692609.1">
    <property type="nucleotide sequence ID" value="NZ_LHQS01000001.1"/>
</dbReference>
<comment type="caution">
    <text evidence="2">The sequence shown here is derived from an EMBL/GenBank/DDBJ whole genome shotgun (WGS) entry which is preliminary data.</text>
</comment>